<keyword evidence="2" id="KW-1185">Reference proteome</keyword>
<organism evidence="1 2">
    <name type="scientific">Pleurotus cornucopiae</name>
    <name type="common">Cornucopia mushroom</name>
    <dbReference type="NCBI Taxonomy" id="5321"/>
    <lineage>
        <taxon>Eukaryota</taxon>
        <taxon>Fungi</taxon>
        <taxon>Dikarya</taxon>
        <taxon>Basidiomycota</taxon>
        <taxon>Agaricomycotina</taxon>
        <taxon>Agaricomycetes</taxon>
        <taxon>Agaricomycetidae</taxon>
        <taxon>Agaricales</taxon>
        <taxon>Pleurotineae</taxon>
        <taxon>Pleurotaceae</taxon>
        <taxon>Pleurotus</taxon>
    </lineage>
</organism>
<accession>A0ACB7IXN9</accession>
<protein>
    <submittedName>
        <fullName evidence="1">Uncharacterized protein</fullName>
    </submittedName>
</protein>
<evidence type="ECO:0000313" key="2">
    <source>
        <dbReference type="Proteomes" id="UP000824881"/>
    </source>
</evidence>
<name>A0ACB7IXN9_PLECO</name>
<sequence>MSSAPTTLNGGNTHHDDKAVVDVVLNGADNEKPNGVNGVDSPNVDSPTTPVSSSAIPDVKIDIDYQEQESDVRHEPIPVKIIEPVAMVQDASTQLLAETPVDLVSNPPAPPSSTPPPQAQPQEDISMIEENAPSNNGASVDVDMSGPTPTDSPNIPFDSSMSSVHTNGISYTESVVMEEDTKPPPAKRQRMYSDADKASRAIASATPPPASTPGASDGPTPAPPPTGTPPPPSASTISPPSPGASTFSTLQYRFCGSTIRQLKKNKDSGPFLRPVDPVALQVPHYPSIIKHPMDFTTIEHKLASSNPAKPDPNPQNPRYFNVDEFIADVRLIFTNCITFNGPDHPITAMGKRIEEVFDKQIKHMPPALEHKPPPPKKQPTPPPPPPPVVAPPKKTSTARRPSTSVPVIRRNEEGTTRPKREIHPPPPKDLPYADAPKKQRKIKRTKDDGTNEQLKFCGKILQELHRKQHYAIAHPFYEPVDWVKLEIPSYPKIVKKPMDLSTMRRKLDVHEYPNAHKFFDDFKLMIRNCFAFNPAGTPVNQAGIELQRLFDDKWKSLPPLHSVSDDDEEDEEEDEEDDRARAIAMMESQIETMRGSIAALKSKPKEKKKEKKKEKLPVASTSKTSKPAKVPSKKRSKKPIADDDVLTFEQKKDLSEAIGKLDGPKLEKVIQIIHEGVPEIRDSTDEIELEIDMLPAPVLTKLYNFVLRPLRTSAPKRSRPGKGTGTGGLKRKSMDEDVEAEKIRQLERRMALFDQGDPSAAPRAMARDDHSEHSSDSSSGSDSSGSDSE</sequence>
<dbReference type="Proteomes" id="UP000824881">
    <property type="component" value="Unassembled WGS sequence"/>
</dbReference>
<gene>
    <name evidence="1" type="ORF">CCMSSC00406_0000283</name>
</gene>
<dbReference type="EMBL" id="WQMT02000005">
    <property type="protein sequence ID" value="KAG9223028.1"/>
    <property type="molecule type" value="Genomic_DNA"/>
</dbReference>
<comment type="caution">
    <text evidence="1">The sequence shown here is derived from an EMBL/GenBank/DDBJ whole genome shotgun (WGS) entry which is preliminary data.</text>
</comment>
<evidence type="ECO:0000313" key="1">
    <source>
        <dbReference type="EMBL" id="KAG9223028.1"/>
    </source>
</evidence>
<proteinExistence type="predicted"/>
<reference evidence="1 2" key="1">
    <citation type="journal article" date="2021" name="Appl. Environ. Microbiol.">
        <title>Genetic linkage and physical mapping for an oyster mushroom Pleurotus cornucopiae and QTL analysis for the trait cap color.</title>
        <authorList>
            <person name="Zhang Y."/>
            <person name="Gao W."/>
            <person name="Sonnenberg A."/>
            <person name="Chen Q."/>
            <person name="Zhang J."/>
            <person name="Huang C."/>
        </authorList>
    </citation>
    <scope>NUCLEOTIDE SEQUENCE [LARGE SCALE GENOMIC DNA]</scope>
    <source>
        <strain evidence="1">CCMSSC00406</strain>
    </source>
</reference>